<protein>
    <submittedName>
        <fullName evidence="1">Uncharacterized protein</fullName>
    </submittedName>
</protein>
<comment type="caution">
    <text evidence="1">The sequence shown here is derived from an EMBL/GenBank/DDBJ whole genome shotgun (WGS) entry which is preliminary data.</text>
</comment>
<sequence>MGRVETGAVDEGRLMKERMKEVADRVDAVPVVVDGVVGAVDCDKVDGLVVEDGRRVGQTGCAYADRDATVGACGMVC</sequence>
<organism evidence="1 2">
    <name type="scientific">Physocladia obscura</name>
    <dbReference type="NCBI Taxonomy" id="109957"/>
    <lineage>
        <taxon>Eukaryota</taxon>
        <taxon>Fungi</taxon>
        <taxon>Fungi incertae sedis</taxon>
        <taxon>Chytridiomycota</taxon>
        <taxon>Chytridiomycota incertae sedis</taxon>
        <taxon>Chytridiomycetes</taxon>
        <taxon>Chytridiales</taxon>
        <taxon>Chytriomycetaceae</taxon>
        <taxon>Physocladia</taxon>
    </lineage>
</organism>
<dbReference type="Proteomes" id="UP001211907">
    <property type="component" value="Unassembled WGS sequence"/>
</dbReference>
<keyword evidence="2" id="KW-1185">Reference proteome</keyword>
<gene>
    <name evidence="1" type="ORF">HK100_002730</name>
</gene>
<accession>A0AAD5XF77</accession>
<evidence type="ECO:0000313" key="2">
    <source>
        <dbReference type="Proteomes" id="UP001211907"/>
    </source>
</evidence>
<reference evidence="1" key="1">
    <citation type="submission" date="2020-05" db="EMBL/GenBank/DDBJ databases">
        <title>Phylogenomic resolution of chytrid fungi.</title>
        <authorList>
            <person name="Stajich J.E."/>
            <person name="Amses K."/>
            <person name="Simmons R."/>
            <person name="Seto K."/>
            <person name="Myers J."/>
            <person name="Bonds A."/>
            <person name="Quandt C.A."/>
            <person name="Barry K."/>
            <person name="Liu P."/>
            <person name="Grigoriev I."/>
            <person name="Longcore J.E."/>
            <person name="James T.Y."/>
        </authorList>
    </citation>
    <scope>NUCLEOTIDE SEQUENCE</scope>
    <source>
        <strain evidence="1">JEL0513</strain>
    </source>
</reference>
<dbReference type="AlphaFoldDB" id="A0AAD5XF77"/>
<evidence type="ECO:0000313" key="1">
    <source>
        <dbReference type="EMBL" id="KAJ3111319.1"/>
    </source>
</evidence>
<name>A0AAD5XF77_9FUNG</name>
<dbReference type="EMBL" id="JADGJH010001643">
    <property type="protein sequence ID" value="KAJ3111319.1"/>
    <property type="molecule type" value="Genomic_DNA"/>
</dbReference>
<proteinExistence type="predicted"/>